<evidence type="ECO:0000256" key="4">
    <source>
        <dbReference type="ARBA" id="ARBA00023136"/>
    </source>
</evidence>
<evidence type="ECO:0000256" key="3">
    <source>
        <dbReference type="ARBA" id="ARBA00022989"/>
    </source>
</evidence>
<evidence type="ECO:0000256" key="5">
    <source>
        <dbReference type="SAM" id="Phobius"/>
    </source>
</evidence>
<feature type="transmembrane region" description="Helical" evidence="5">
    <location>
        <begin position="77"/>
        <end position="101"/>
    </location>
</feature>
<dbReference type="PANTHER" id="PTHR31465">
    <property type="entry name" value="PROTEIN RTA1-RELATED"/>
    <property type="match status" value="1"/>
</dbReference>
<accession>A0A8H7W8D9</accession>
<keyword evidence="3 5" id="KW-1133">Transmembrane helix</keyword>
<organism evidence="6 7">
    <name type="scientific">Cadophora malorum</name>
    <dbReference type="NCBI Taxonomy" id="108018"/>
    <lineage>
        <taxon>Eukaryota</taxon>
        <taxon>Fungi</taxon>
        <taxon>Dikarya</taxon>
        <taxon>Ascomycota</taxon>
        <taxon>Pezizomycotina</taxon>
        <taxon>Leotiomycetes</taxon>
        <taxon>Helotiales</taxon>
        <taxon>Ploettnerulaceae</taxon>
        <taxon>Cadophora</taxon>
    </lineage>
</organism>
<feature type="transmembrane region" description="Helical" evidence="5">
    <location>
        <begin position="20"/>
        <end position="40"/>
    </location>
</feature>
<sequence length="282" mass="31102">MSNSTTDAAPKNLYHYEPNANAALVAAALFGLSSVIHLVVMIKKRTFFYTAMTVGAFMMTGGYAARYLSAKSPDKVMLYVAQSLLILLPPSLYAATIYMIYGRIVLLVNAPDASVIRPTRVTKIFVIGDILAFFIQSAGGGMMAQEGKAELGKTVLLTGLGVQLVFFGFFLLIAIIFDHRMTQSPMRHIIPKYGKHSWRKLLVLLLGAAVIIVVRCLYRIAEYVLGTDGYLLKHEWCAYSGDTIPMLVVQIAFHVVHAGDVFPKPGEEKQVDESYISLTERV</sequence>
<dbReference type="InterPro" id="IPR007568">
    <property type="entry name" value="RTA1"/>
</dbReference>
<feature type="transmembrane region" description="Helical" evidence="5">
    <location>
        <begin position="47"/>
        <end position="65"/>
    </location>
</feature>
<protein>
    <recommendedName>
        <fullName evidence="8">RTA1-domain-containing protein</fullName>
    </recommendedName>
</protein>
<evidence type="ECO:0008006" key="8">
    <source>
        <dbReference type="Google" id="ProtNLM"/>
    </source>
</evidence>
<evidence type="ECO:0000256" key="2">
    <source>
        <dbReference type="ARBA" id="ARBA00022692"/>
    </source>
</evidence>
<dbReference type="EMBL" id="JAFJYH010000073">
    <property type="protein sequence ID" value="KAG4420985.1"/>
    <property type="molecule type" value="Genomic_DNA"/>
</dbReference>
<dbReference type="Pfam" id="PF04479">
    <property type="entry name" value="RTA1"/>
    <property type="match status" value="1"/>
</dbReference>
<comment type="caution">
    <text evidence="6">The sequence shown here is derived from an EMBL/GenBank/DDBJ whole genome shotgun (WGS) entry which is preliminary data.</text>
</comment>
<dbReference type="GO" id="GO:0016020">
    <property type="term" value="C:membrane"/>
    <property type="evidence" value="ECO:0007669"/>
    <property type="project" value="UniProtKB-SubCell"/>
</dbReference>
<dbReference type="AlphaFoldDB" id="A0A8H7W8D9"/>
<evidence type="ECO:0000313" key="6">
    <source>
        <dbReference type="EMBL" id="KAG4420985.1"/>
    </source>
</evidence>
<gene>
    <name evidence="6" type="ORF">IFR04_005854</name>
</gene>
<dbReference type="Proteomes" id="UP000664132">
    <property type="component" value="Unassembled WGS sequence"/>
</dbReference>
<keyword evidence="2 5" id="KW-0812">Transmembrane</keyword>
<reference evidence="6" key="1">
    <citation type="submission" date="2021-02" db="EMBL/GenBank/DDBJ databases">
        <title>Genome sequence Cadophora malorum strain M34.</title>
        <authorList>
            <person name="Stefanovic E."/>
            <person name="Vu D."/>
            <person name="Scully C."/>
            <person name="Dijksterhuis J."/>
            <person name="Roader J."/>
            <person name="Houbraken J."/>
        </authorList>
    </citation>
    <scope>NUCLEOTIDE SEQUENCE</scope>
    <source>
        <strain evidence="6">M34</strain>
    </source>
</reference>
<proteinExistence type="predicted"/>
<keyword evidence="4 5" id="KW-0472">Membrane</keyword>
<comment type="subcellular location">
    <subcellularLocation>
        <location evidence="1">Membrane</location>
        <topology evidence="1">Multi-pass membrane protein</topology>
    </subcellularLocation>
</comment>
<dbReference type="OrthoDB" id="3358017at2759"/>
<dbReference type="PANTHER" id="PTHR31465:SF33">
    <property type="entry name" value="DOMAIN PROTEIN, PUTATIVE (AFU_ORTHOLOGUE AFUA_5G01310)-RELATED"/>
    <property type="match status" value="1"/>
</dbReference>
<name>A0A8H7W8D9_9HELO</name>
<evidence type="ECO:0000313" key="7">
    <source>
        <dbReference type="Proteomes" id="UP000664132"/>
    </source>
</evidence>
<feature type="transmembrane region" description="Helical" evidence="5">
    <location>
        <begin position="155"/>
        <end position="177"/>
    </location>
</feature>
<keyword evidence="7" id="KW-1185">Reference proteome</keyword>
<evidence type="ECO:0000256" key="1">
    <source>
        <dbReference type="ARBA" id="ARBA00004141"/>
    </source>
</evidence>
<feature type="transmembrane region" description="Helical" evidence="5">
    <location>
        <begin position="121"/>
        <end position="143"/>
    </location>
</feature>
<feature type="transmembrane region" description="Helical" evidence="5">
    <location>
        <begin position="198"/>
        <end position="221"/>
    </location>
</feature>